<sequence length="434" mass="49851">MNKKLFVLIKSNYWLALILAVGFLLRLGVIVTYGSDVSLQSDDMGYVKSAINLLETGMLTYHSPDMPTVHIMPGQSILLAFIFLLFGKGSFGIFMGKLVFIAIGTFNIFMVYKIGEIIGNRFIGLLSAAMLAIFIPQILTDNLFITETPFMAALFLLLYYSIKLANEPSNWKYFFILMSSYLAVIMFKATFALYPVLLLLYFILKKYPVKIGLKQLGVAAIMLLIVLGPWWARNYVQFGDFIPLTGGGGNPLLLGTYQGAGKELGDPYQEEMGRIQERFRGQNAYYKLQAQNEVAKERISIWWAEDKDSFLETYLKLKPIKQWETHFYWIEIYGFSKPQINDIHQHIVDWALWSLVALLFVRQRWKEYLLLISIIVYNLGLNSIFFAFPRYNQPLMFILFIGISTAVYVLYRLAVKIVKSFQSQKSEVNSFSNE</sequence>
<evidence type="ECO:0000256" key="4">
    <source>
        <dbReference type="ARBA" id="ARBA00022679"/>
    </source>
</evidence>
<feature type="transmembrane region" description="Helical" evidence="8">
    <location>
        <begin position="94"/>
        <end position="112"/>
    </location>
</feature>
<evidence type="ECO:0000259" key="9">
    <source>
        <dbReference type="Pfam" id="PF13231"/>
    </source>
</evidence>
<evidence type="ECO:0000256" key="3">
    <source>
        <dbReference type="ARBA" id="ARBA00022676"/>
    </source>
</evidence>
<keyword evidence="7 8" id="KW-0472">Membrane</keyword>
<dbReference type="Pfam" id="PF13231">
    <property type="entry name" value="PMT_2"/>
    <property type="match status" value="1"/>
</dbReference>
<name>A0ABT8N9Z5_9BACL</name>
<keyword evidence="11" id="KW-1185">Reference proteome</keyword>
<keyword evidence="2" id="KW-1003">Cell membrane</keyword>
<evidence type="ECO:0000256" key="7">
    <source>
        <dbReference type="ARBA" id="ARBA00023136"/>
    </source>
</evidence>
<feature type="transmembrane region" description="Helical" evidence="8">
    <location>
        <begin position="216"/>
        <end position="232"/>
    </location>
</feature>
<gene>
    <name evidence="10" type="ORF">QWY13_04250</name>
</gene>
<keyword evidence="5 8" id="KW-0812">Transmembrane</keyword>
<feature type="transmembrane region" description="Helical" evidence="8">
    <location>
        <begin position="368"/>
        <end position="388"/>
    </location>
</feature>
<dbReference type="EMBL" id="JAUJWU010000001">
    <property type="protein sequence ID" value="MDN7244697.1"/>
    <property type="molecule type" value="Genomic_DNA"/>
</dbReference>
<feature type="transmembrane region" description="Helical" evidence="8">
    <location>
        <begin position="174"/>
        <end position="204"/>
    </location>
</feature>
<dbReference type="PANTHER" id="PTHR33908:SF11">
    <property type="entry name" value="MEMBRANE PROTEIN"/>
    <property type="match status" value="1"/>
</dbReference>
<evidence type="ECO:0000256" key="2">
    <source>
        <dbReference type="ARBA" id="ARBA00022475"/>
    </source>
</evidence>
<feature type="transmembrane region" description="Helical" evidence="8">
    <location>
        <begin position="143"/>
        <end position="162"/>
    </location>
</feature>
<dbReference type="RefSeq" id="WP_301855184.1">
    <property type="nucleotide sequence ID" value="NZ_JAUJWU010000001.1"/>
</dbReference>
<dbReference type="InterPro" id="IPR050297">
    <property type="entry name" value="LipidA_mod_glycosyltrf_83"/>
</dbReference>
<organism evidence="10 11">
    <name type="scientific">Planococcus shenhongbingii</name>
    <dbReference type="NCBI Taxonomy" id="3058398"/>
    <lineage>
        <taxon>Bacteria</taxon>
        <taxon>Bacillati</taxon>
        <taxon>Bacillota</taxon>
        <taxon>Bacilli</taxon>
        <taxon>Bacillales</taxon>
        <taxon>Caryophanaceae</taxon>
        <taxon>Planococcus</taxon>
    </lineage>
</organism>
<feature type="transmembrane region" description="Helical" evidence="8">
    <location>
        <begin position="12"/>
        <end position="34"/>
    </location>
</feature>
<feature type="transmembrane region" description="Helical" evidence="8">
    <location>
        <begin position="394"/>
        <end position="415"/>
    </location>
</feature>
<dbReference type="EC" id="2.4.-.-" evidence="10"/>
<keyword evidence="4 10" id="KW-0808">Transferase</keyword>
<feature type="transmembrane region" description="Helical" evidence="8">
    <location>
        <begin position="118"/>
        <end position="136"/>
    </location>
</feature>
<dbReference type="Proteomes" id="UP001172142">
    <property type="component" value="Unassembled WGS sequence"/>
</dbReference>
<keyword evidence="3 10" id="KW-0328">Glycosyltransferase</keyword>
<comment type="subcellular location">
    <subcellularLocation>
        <location evidence="1">Cell membrane</location>
        <topology evidence="1">Multi-pass membrane protein</topology>
    </subcellularLocation>
</comment>
<evidence type="ECO:0000256" key="1">
    <source>
        <dbReference type="ARBA" id="ARBA00004651"/>
    </source>
</evidence>
<evidence type="ECO:0000256" key="8">
    <source>
        <dbReference type="SAM" id="Phobius"/>
    </source>
</evidence>
<evidence type="ECO:0000313" key="11">
    <source>
        <dbReference type="Proteomes" id="UP001172142"/>
    </source>
</evidence>
<dbReference type="GO" id="GO:0016757">
    <property type="term" value="F:glycosyltransferase activity"/>
    <property type="evidence" value="ECO:0007669"/>
    <property type="project" value="UniProtKB-KW"/>
</dbReference>
<evidence type="ECO:0000313" key="10">
    <source>
        <dbReference type="EMBL" id="MDN7244697.1"/>
    </source>
</evidence>
<feature type="transmembrane region" description="Helical" evidence="8">
    <location>
        <begin position="68"/>
        <end position="87"/>
    </location>
</feature>
<feature type="domain" description="Glycosyltransferase RgtA/B/C/D-like" evidence="9">
    <location>
        <begin position="75"/>
        <end position="227"/>
    </location>
</feature>
<accession>A0ABT8N9Z5</accession>
<keyword evidence="6 8" id="KW-1133">Transmembrane helix</keyword>
<comment type="caution">
    <text evidence="10">The sequence shown here is derived from an EMBL/GenBank/DDBJ whole genome shotgun (WGS) entry which is preliminary data.</text>
</comment>
<protein>
    <submittedName>
        <fullName evidence="10">Glycosyltransferase family 39 protein</fullName>
        <ecNumber evidence="10">2.4.-.-</ecNumber>
    </submittedName>
</protein>
<proteinExistence type="predicted"/>
<reference evidence="10 11" key="1">
    <citation type="submission" date="2023-07" db="EMBL/GenBank/DDBJ databases">
        <title>Novel species in genus Planococcus.</title>
        <authorList>
            <person name="Ning S."/>
        </authorList>
    </citation>
    <scope>NUCLEOTIDE SEQUENCE [LARGE SCALE GENOMIC DNA]</scope>
    <source>
        <strain evidence="10 11">N017</strain>
    </source>
</reference>
<dbReference type="InterPro" id="IPR038731">
    <property type="entry name" value="RgtA/B/C-like"/>
</dbReference>
<dbReference type="PANTHER" id="PTHR33908">
    <property type="entry name" value="MANNOSYLTRANSFERASE YKCB-RELATED"/>
    <property type="match status" value="1"/>
</dbReference>
<evidence type="ECO:0000256" key="6">
    <source>
        <dbReference type="ARBA" id="ARBA00022989"/>
    </source>
</evidence>
<feature type="transmembrane region" description="Helical" evidence="8">
    <location>
        <begin position="343"/>
        <end position="361"/>
    </location>
</feature>
<evidence type="ECO:0000256" key="5">
    <source>
        <dbReference type="ARBA" id="ARBA00022692"/>
    </source>
</evidence>